<feature type="transmembrane region" description="Helical" evidence="2">
    <location>
        <begin position="27"/>
        <end position="45"/>
    </location>
</feature>
<keyword evidence="2" id="KW-0472">Membrane</keyword>
<sequence>MRPPGAVFSVGTAMLSSVHTGEHRTRAFAPLGSVAGLSLACGPILRGLLTETGGRRLVHGFQLCCLAVACAGMPLIRRATAHERRRTVRIDRAGGLLLCGATTPLLGGMVLGGMVLGPQTGWTSHRRRPRLAPDRAEQAPPPCRACLDTPGAMLARYR</sequence>
<evidence type="ECO:0000313" key="3">
    <source>
        <dbReference type="EMBL" id="GAA3128060.1"/>
    </source>
</evidence>
<proteinExistence type="predicted"/>
<name>A0ABP6MW15_9ACTN</name>
<feature type="region of interest" description="Disordered" evidence="1">
    <location>
        <begin position="121"/>
        <end position="140"/>
    </location>
</feature>
<reference evidence="4" key="1">
    <citation type="journal article" date="2019" name="Int. J. Syst. Evol. Microbiol.">
        <title>The Global Catalogue of Microorganisms (GCM) 10K type strain sequencing project: providing services to taxonomists for standard genome sequencing and annotation.</title>
        <authorList>
            <consortium name="The Broad Institute Genomics Platform"/>
            <consortium name="The Broad Institute Genome Sequencing Center for Infectious Disease"/>
            <person name="Wu L."/>
            <person name="Ma J."/>
        </authorList>
    </citation>
    <scope>NUCLEOTIDE SEQUENCE [LARGE SCALE GENOMIC DNA]</scope>
    <source>
        <strain evidence="4">JCM 11574</strain>
    </source>
</reference>
<feature type="transmembrane region" description="Helical" evidence="2">
    <location>
        <begin position="96"/>
        <end position="116"/>
    </location>
</feature>
<dbReference type="SUPFAM" id="SSF103473">
    <property type="entry name" value="MFS general substrate transporter"/>
    <property type="match status" value="1"/>
</dbReference>
<dbReference type="EMBL" id="BAAAVM010000013">
    <property type="protein sequence ID" value="GAA3128060.1"/>
    <property type="molecule type" value="Genomic_DNA"/>
</dbReference>
<organism evidence="3 4">
    <name type="scientific">Streptomyces rameus</name>
    <dbReference type="NCBI Taxonomy" id="68261"/>
    <lineage>
        <taxon>Bacteria</taxon>
        <taxon>Bacillati</taxon>
        <taxon>Actinomycetota</taxon>
        <taxon>Actinomycetes</taxon>
        <taxon>Kitasatosporales</taxon>
        <taxon>Streptomycetaceae</taxon>
        <taxon>Streptomyces</taxon>
    </lineage>
</organism>
<evidence type="ECO:0000256" key="1">
    <source>
        <dbReference type="SAM" id="MobiDB-lite"/>
    </source>
</evidence>
<dbReference type="Gene3D" id="1.20.1720.10">
    <property type="entry name" value="Multidrug resistance protein D"/>
    <property type="match status" value="1"/>
</dbReference>
<accession>A0ABP6MW15</accession>
<dbReference type="Proteomes" id="UP001500893">
    <property type="component" value="Unassembled WGS sequence"/>
</dbReference>
<dbReference type="InterPro" id="IPR036259">
    <property type="entry name" value="MFS_trans_sf"/>
</dbReference>
<evidence type="ECO:0008006" key="5">
    <source>
        <dbReference type="Google" id="ProtNLM"/>
    </source>
</evidence>
<evidence type="ECO:0000256" key="2">
    <source>
        <dbReference type="SAM" id="Phobius"/>
    </source>
</evidence>
<keyword evidence="2" id="KW-0812">Transmembrane</keyword>
<comment type="caution">
    <text evidence="3">The sequence shown here is derived from an EMBL/GenBank/DDBJ whole genome shotgun (WGS) entry which is preliminary data.</text>
</comment>
<keyword evidence="4" id="KW-1185">Reference proteome</keyword>
<dbReference type="RefSeq" id="WP_345047899.1">
    <property type="nucleotide sequence ID" value="NZ_BAAAVM010000013.1"/>
</dbReference>
<keyword evidence="2" id="KW-1133">Transmembrane helix</keyword>
<protein>
    <recommendedName>
        <fullName evidence="5">MFS transporter</fullName>
    </recommendedName>
</protein>
<evidence type="ECO:0000313" key="4">
    <source>
        <dbReference type="Proteomes" id="UP001500893"/>
    </source>
</evidence>
<gene>
    <name evidence="3" type="ORF">GCM10010521_13110</name>
</gene>